<dbReference type="OrthoDB" id="9798454at2"/>
<accession>A0A2T4ZA83</accession>
<dbReference type="Gene3D" id="3.40.50.360">
    <property type="match status" value="1"/>
</dbReference>
<evidence type="ECO:0000313" key="4">
    <source>
        <dbReference type="EMBL" id="PTM58783.1"/>
    </source>
</evidence>
<feature type="domain" description="Flavodoxin-like fold" evidence="3">
    <location>
        <begin position="4"/>
        <end position="187"/>
    </location>
</feature>
<reference evidence="4 5" key="1">
    <citation type="submission" date="2018-04" db="EMBL/GenBank/DDBJ databases">
        <title>Genomic Encyclopedia of Archaeal and Bacterial Type Strains, Phase II (KMG-II): from individual species to whole genera.</title>
        <authorList>
            <person name="Goeker M."/>
        </authorList>
    </citation>
    <scope>NUCLEOTIDE SEQUENCE [LARGE SCALE GENOMIC DNA]</scope>
    <source>
        <strain evidence="4 5">DSM 45169</strain>
    </source>
</reference>
<keyword evidence="5" id="KW-1185">Reference proteome</keyword>
<evidence type="ECO:0000256" key="1">
    <source>
        <dbReference type="ARBA" id="ARBA00006252"/>
    </source>
</evidence>
<dbReference type="Pfam" id="PF02525">
    <property type="entry name" value="Flavodoxin_2"/>
    <property type="match status" value="1"/>
</dbReference>
<dbReference type="Proteomes" id="UP000241639">
    <property type="component" value="Unassembled WGS sequence"/>
</dbReference>
<dbReference type="InterPro" id="IPR051545">
    <property type="entry name" value="NAD(P)H_dehydrogenase_qn"/>
</dbReference>
<sequence length="193" mass="22377">MPQRILIIQAHPHSDSLSSSLAQAYQRGAEAAGRQVRVLELGKLDFDPNLAYGYKQPVPLEKDLVTAQESILWANHIVWIFPVWWGMPPALLKGFIDRVFLPGFAFQYHPQGRGWERLLTGRTARVFVTMDAPYWYYRWINGMPAHRSFKRMILQFCGIRPVRFTNLCSVRHASEKQIQQWLEQAEKLGGQVR</sequence>
<dbReference type="SUPFAM" id="SSF52218">
    <property type="entry name" value="Flavoproteins"/>
    <property type="match status" value="1"/>
</dbReference>
<dbReference type="InterPro" id="IPR029039">
    <property type="entry name" value="Flavoprotein-like_sf"/>
</dbReference>
<dbReference type="GO" id="GO:0003955">
    <property type="term" value="F:NAD(P)H dehydrogenase (quinone) activity"/>
    <property type="evidence" value="ECO:0007669"/>
    <property type="project" value="TreeGrafter"/>
</dbReference>
<evidence type="ECO:0000313" key="5">
    <source>
        <dbReference type="Proteomes" id="UP000241639"/>
    </source>
</evidence>
<protein>
    <submittedName>
        <fullName evidence="4">Putative NADPH-quinone reductase</fullName>
    </submittedName>
</protein>
<comment type="caution">
    <text evidence="4">The sequence shown here is derived from an EMBL/GenBank/DDBJ whole genome shotgun (WGS) entry which is preliminary data.</text>
</comment>
<dbReference type="InterPro" id="IPR003680">
    <property type="entry name" value="Flavodoxin_fold"/>
</dbReference>
<comment type="similarity">
    <text evidence="1">Belongs to the NAD(P)H dehydrogenase (quinone) family.</text>
</comment>
<organism evidence="4 5">
    <name type="scientific">Desmospora activa DSM 45169</name>
    <dbReference type="NCBI Taxonomy" id="1121389"/>
    <lineage>
        <taxon>Bacteria</taxon>
        <taxon>Bacillati</taxon>
        <taxon>Bacillota</taxon>
        <taxon>Bacilli</taxon>
        <taxon>Bacillales</taxon>
        <taxon>Thermoactinomycetaceae</taxon>
        <taxon>Desmospora</taxon>
    </lineage>
</organism>
<proteinExistence type="inferred from homology"/>
<dbReference type="EMBL" id="PZZP01000001">
    <property type="protein sequence ID" value="PTM58783.1"/>
    <property type="molecule type" value="Genomic_DNA"/>
</dbReference>
<dbReference type="GO" id="GO:0005829">
    <property type="term" value="C:cytosol"/>
    <property type="evidence" value="ECO:0007669"/>
    <property type="project" value="TreeGrafter"/>
</dbReference>
<dbReference type="PANTHER" id="PTHR10204:SF34">
    <property type="entry name" value="NAD(P)H DEHYDROGENASE [QUINONE] 1 ISOFORM 1"/>
    <property type="match status" value="1"/>
</dbReference>
<evidence type="ECO:0000256" key="2">
    <source>
        <dbReference type="ARBA" id="ARBA00023002"/>
    </source>
</evidence>
<dbReference type="AlphaFoldDB" id="A0A2T4ZA83"/>
<keyword evidence="2" id="KW-0560">Oxidoreductase</keyword>
<dbReference type="RefSeq" id="WP_107725539.1">
    <property type="nucleotide sequence ID" value="NZ_PZZP01000001.1"/>
</dbReference>
<name>A0A2T4ZA83_9BACL</name>
<evidence type="ECO:0000259" key="3">
    <source>
        <dbReference type="Pfam" id="PF02525"/>
    </source>
</evidence>
<dbReference type="PANTHER" id="PTHR10204">
    <property type="entry name" value="NAD P H OXIDOREDUCTASE-RELATED"/>
    <property type="match status" value="1"/>
</dbReference>
<gene>
    <name evidence="4" type="ORF">C8J48_1376</name>
</gene>